<evidence type="ECO:0000256" key="2">
    <source>
        <dbReference type="SAM" id="SignalP"/>
    </source>
</evidence>
<feature type="compositionally biased region" description="Pro residues" evidence="1">
    <location>
        <begin position="55"/>
        <end position="66"/>
    </location>
</feature>
<feature type="domain" description="WxL" evidence="3">
    <location>
        <begin position="29"/>
        <end position="232"/>
    </location>
</feature>
<dbReference type="RefSeq" id="WP_185376015.1">
    <property type="nucleotide sequence ID" value="NZ_JAARPL010000002.1"/>
</dbReference>
<feature type="region of interest" description="Disordered" evidence="1">
    <location>
        <begin position="44"/>
        <end position="81"/>
    </location>
</feature>
<protein>
    <submittedName>
        <fullName evidence="4">WxL domain-containing protein</fullName>
    </submittedName>
</protein>
<dbReference type="InterPro" id="IPR027994">
    <property type="entry name" value="WxL_dom"/>
</dbReference>
<keyword evidence="2" id="KW-0732">Signal</keyword>
<dbReference type="Proteomes" id="UP000591929">
    <property type="component" value="Unassembled WGS sequence"/>
</dbReference>
<reference evidence="4 5" key="1">
    <citation type="submission" date="2020-03" db="EMBL/GenBank/DDBJ databases">
        <title>Soil Listeria distribution.</title>
        <authorList>
            <person name="Liao J."/>
            <person name="Wiedmann M."/>
        </authorList>
    </citation>
    <scope>NUCLEOTIDE SEQUENCE [LARGE SCALE GENOMIC DNA]</scope>
    <source>
        <strain evidence="4 5">FSL L7-1681</strain>
    </source>
</reference>
<organism evidence="4 5">
    <name type="scientific">Listeria booriae</name>
    <dbReference type="NCBI Taxonomy" id="1552123"/>
    <lineage>
        <taxon>Bacteria</taxon>
        <taxon>Bacillati</taxon>
        <taxon>Bacillota</taxon>
        <taxon>Bacilli</taxon>
        <taxon>Bacillales</taxon>
        <taxon>Listeriaceae</taxon>
        <taxon>Listeria</taxon>
    </lineage>
</organism>
<feature type="signal peptide" evidence="2">
    <location>
        <begin position="1"/>
        <end position="26"/>
    </location>
</feature>
<sequence length="233" mass="24853">MLNLKMAMVAGISVLALTTTTESAFAQVASKAESNNHIIFEAGNSITDPVDPTDPGNPNPPNPVDPTDPENPGTGNEGPLSIDYVSNIEFGTNKISSKAIVYNAKNENPFVQVTDNRGTGAGWTLTAKATAFQSKDGSKVLKGAELSFKNGTLKTLPDNISDAPMNQDVTFVNSDAQVVMTAKEDTGRGTWINVYDDTLNNNQKVQLKVLPGTADVDTDYTAKIDWELTDAPM</sequence>
<evidence type="ECO:0000256" key="1">
    <source>
        <dbReference type="SAM" id="MobiDB-lite"/>
    </source>
</evidence>
<comment type="caution">
    <text evidence="4">The sequence shown here is derived from an EMBL/GenBank/DDBJ whole genome shotgun (WGS) entry which is preliminary data.</text>
</comment>
<dbReference type="Pfam" id="PF13731">
    <property type="entry name" value="WxL"/>
    <property type="match status" value="1"/>
</dbReference>
<proteinExistence type="predicted"/>
<feature type="chain" id="PRO_5032625098" evidence="2">
    <location>
        <begin position="27"/>
        <end position="233"/>
    </location>
</feature>
<dbReference type="AlphaFoldDB" id="A0A841Y106"/>
<evidence type="ECO:0000313" key="5">
    <source>
        <dbReference type="Proteomes" id="UP000591929"/>
    </source>
</evidence>
<dbReference type="EMBL" id="JAARPL010000002">
    <property type="protein sequence ID" value="MBC1371296.1"/>
    <property type="molecule type" value="Genomic_DNA"/>
</dbReference>
<evidence type="ECO:0000259" key="3">
    <source>
        <dbReference type="Pfam" id="PF13731"/>
    </source>
</evidence>
<accession>A0A841Y106</accession>
<gene>
    <name evidence="4" type="ORF">HB847_02860</name>
</gene>
<name>A0A841Y106_9LIST</name>
<evidence type="ECO:0000313" key="4">
    <source>
        <dbReference type="EMBL" id="MBC1371296.1"/>
    </source>
</evidence>